<protein>
    <recommendedName>
        <fullName evidence="3">VOC domain-containing protein</fullName>
    </recommendedName>
</protein>
<keyword evidence="2" id="KW-1185">Reference proteome</keyword>
<proteinExistence type="predicted"/>
<name>A0A1H8QA17_9RHOB</name>
<reference evidence="1 2" key="1">
    <citation type="submission" date="2016-10" db="EMBL/GenBank/DDBJ databases">
        <authorList>
            <person name="de Groot N.N."/>
        </authorList>
    </citation>
    <scope>NUCLEOTIDE SEQUENCE [LARGE SCALE GENOMIC DNA]</scope>
    <source>
        <strain evidence="1 2">DSM 27842</strain>
    </source>
</reference>
<gene>
    <name evidence="1" type="ORF">SAMN04490248_10676</name>
</gene>
<evidence type="ECO:0000313" key="2">
    <source>
        <dbReference type="Proteomes" id="UP000198893"/>
    </source>
</evidence>
<dbReference type="AlphaFoldDB" id="A0A1H8QA17"/>
<accession>A0A1H8QA17</accession>
<evidence type="ECO:0008006" key="3">
    <source>
        <dbReference type="Google" id="ProtNLM"/>
    </source>
</evidence>
<sequence>MPHFESHAGNGVRTRAFHADLFGWSFSPMVGGEEIGCHLIDGRHIGGPMTVVVDDCDARNDSTLRNDEVEALPQQDEPGIARCAYVEIGDGNVLGTITPEGNA</sequence>
<evidence type="ECO:0000313" key="1">
    <source>
        <dbReference type="EMBL" id="SEO51072.1"/>
    </source>
</evidence>
<organism evidence="1 2">
    <name type="scientific">Salinihabitans flavidus</name>
    <dbReference type="NCBI Taxonomy" id="569882"/>
    <lineage>
        <taxon>Bacteria</taxon>
        <taxon>Pseudomonadati</taxon>
        <taxon>Pseudomonadota</taxon>
        <taxon>Alphaproteobacteria</taxon>
        <taxon>Rhodobacterales</taxon>
        <taxon>Roseobacteraceae</taxon>
        <taxon>Salinihabitans</taxon>
    </lineage>
</organism>
<dbReference type="Proteomes" id="UP000198893">
    <property type="component" value="Unassembled WGS sequence"/>
</dbReference>
<dbReference type="STRING" id="569882.SAMN04490248_10676"/>
<dbReference type="EMBL" id="FODS01000006">
    <property type="protein sequence ID" value="SEO51072.1"/>
    <property type="molecule type" value="Genomic_DNA"/>
</dbReference>